<proteinExistence type="predicted"/>
<feature type="compositionally biased region" description="Low complexity" evidence="1">
    <location>
        <begin position="195"/>
        <end position="216"/>
    </location>
</feature>
<feature type="region of interest" description="Disordered" evidence="1">
    <location>
        <begin position="437"/>
        <end position="462"/>
    </location>
</feature>
<keyword evidence="3" id="KW-1185">Reference proteome</keyword>
<feature type="region of interest" description="Disordered" evidence="1">
    <location>
        <begin position="195"/>
        <end position="217"/>
    </location>
</feature>
<gene>
    <name evidence="2" type="ORF">B0H17DRAFT_1204820</name>
</gene>
<dbReference type="EMBL" id="JARKIE010000104">
    <property type="protein sequence ID" value="KAJ7683833.1"/>
    <property type="molecule type" value="Genomic_DNA"/>
</dbReference>
<evidence type="ECO:0000256" key="1">
    <source>
        <dbReference type="SAM" id="MobiDB-lite"/>
    </source>
</evidence>
<evidence type="ECO:0000313" key="3">
    <source>
        <dbReference type="Proteomes" id="UP001221757"/>
    </source>
</evidence>
<organism evidence="2 3">
    <name type="scientific">Mycena rosella</name>
    <name type="common">Pink bonnet</name>
    <name type="synonym">Agaricus rosellus</name>
    <dbReference type="NCBI Taxonomy" id="1033263"/>
    <lineage>
        <taxon>Eukaryota</taxon>
        <taxon>Fungi</taxon>
        <taxon>Dikarya</taxon>
        <taxon>Basidiomycota</taxon>
        <taxon>Agaricomycotina</taxon>
        <taxon>Agaricomycetes</taxon>
        <taxon>Agaricomycetidae</taxon>
        <taxon>Agaricales</taxon>
        <taxon>Marasmiineae</taxon>
        <taxon>Mycenaceae</taxon>
        <taxon>Mycena</taxon>
    </lineage>
</organism>
<reference evidence="2" key="1">
    <citation type="submission" date="2023-03" db="EMBL/GenBank/DDBJ databases">
        <title>Massive genome expansion in bonnet fungi (Mycena s.s.) driven by repeated elements and novel gene families across ecological guilds.</title>
        <authorList>
            <consortium name="Lawrence Berkeley National Laboratory"/>
            <person name="Harder C.B."/>
            <person name="Miyauchi S."/>
            <person name="Viragh M."/>
            <person name="Kuo A."/>
            <person name="Thoen E."/>
            <person name="Andreopoulos B."/>
            <person name="Lu D."/>
            <person name="Skrede I."/>
            <person name="Drula E."/>
            <person name="Henrissat B."/>
            <person name="Morin E."/>
            <person name="Kohler A."/>
            <person name="Barry K."/>
            <person name="LaButti K."/>
            <person name="Morin E."/>
            <person name="Salamov A."/>
            <person name="Lipzen A."/>
            <person name="Mereny Z."/>
            <person name="Hegedus B."/>
            <person name="Baldrian P."/>
            <person name="Stursova M."/>
            <person name="Weitz H."/>
            <person name="Taylor A."/>
            <person name="Grigoriev I.V."/>
            <person name="Nagy L.G."/>
            <person name="Martin F."/>
            <person name="Kauserud H."/>
        </authorList>
    </citation>
    <scope>NUCLEOTIDE SEQUENCE</scope>
    <source>
        <strain evidence="2">CBHHK067</strain>
    </source>
</reference>
<dbReference type="AlphaFoldDB" id="A0AAD7GDC2"/>
<dbReference type="Proteomes" id="UP001221757">
    <property type="component" value="Unassembled WGS sequence"/>
</dbReference>
<accession>A0AAD7GDC2</accession>
<protein>
    <submittedName>
        <fullName evidence="2">Uncharacterized protein</fullName>
    </submittedName>
</protein>
<sequence>MPTVHPCASNPYPESVVQPSLIAELKELKVPKEDIPPDYPYIIHRGNVRYRVPYFEFYGMGPPSNLDVGGGGDVYIDITPDQKALWGHTAQGWKRWLDIGDSSLGKTSGDRWVVSHPFFDYSLWISTRGGLHIAWIKHGSPVVRETRRWAVQQGLLNIPLQGVRKEEETAYREAAAMLAQLDILQGIPSFSGPVSSNRSATVSRSSSPTSPHVPTTDWESLDYTIPPGWSPPPEDDFKPQIHMPQHPCVANPHPISLVQPHITSSVKSFTVSTLPPYYPYHLEHLKGSYRVPYFQFTGSGAPTESLDVGTEGDVYLDSQAPAVWGKTATGWKQWLDAGETLRGAVWPDMDWIVKHPHFENYALWIGFGRKGDGAGQISWYRGTSSATNARTIARKKGLVKHIERKTAALLKLNLEEKRLADAANMLDYIISRQKPEDIPQTSSSKLPLKRKGSGVDGNAKKKTKSEIDGDFLIGPFTMRF</sequence>
<name>A0AAD7GDC2_MYCRO</name>
<evidence type="ECO:0000313" key="2">
    <source>
        <dbReference type="EMBL" id="KAJ7683833.1"/>
    </source>
</evidence>
<comment type="caution">
    <text evidence="2">The sequence shown here is derived from an EMBL/GenBank/DDBJ whole genome shotgun (WGS) entry which is preliminary data.</text>
</comment>